<evidence type="ECO:0000313" key="2">
    <source>
        <dbReference type="EMBL" id="CAG6750735.1"/>
    </source>
</evidence>
<dbReference type="EMBL" id="HBUF01527691">
    <property type="protein sequence ID" value="CAG6750735.1"/>
    <property type="molecule type" value="Transcribed_RNA"/>
</dbReference>
<proteinExistence type="predicted"/>
<sequence length="110" mass="12439">MLATHSLFIHNFHFSFKPCVSTSFMLIVNTNVNTFLVFWILSSERFVAISSYDHACLSSALFNSRHKSDYIGIRSRINLVLADAFTVGGRKREGANQRTFIDGSRCLQTS</sequence>
<dbReference type="AlphaFoldDB" id="A0A8D9EGB1"/>
<evidence type="ECO:0000256" key="1">
    <source>
        <dbReference type="SAM" id="Phobius"/>
    </source>
</evidence>
<organism evidence="2">
    <name type="scientific">Cacopsylla melanoneura</name>
    <dbReference type="NCBI Taxonomy" id="428564"/>
    <lineage>
        <taxon>Eukaryota</taxon>
        <taxon>Metazoa</taxon>
        <taxon>Ecdysozoa</taxon>
        <taxon>Arthropoda</taxon>
        <taxon>Hexapoda</taxon>
        <taxon>Insecta</taxon>
        <taxon>Pterygota</taxon>
        <taxon>Neoptera</taxon>
        <taxon>Paraneoptera</taxon>
        <taxon>Hemiptera</taxon>
        <taxon>Sternorrhyncha</taxon>
        <taxon>Psylloidea</taxon>
        <taxon>Psyllidae</taxon>
        <taxon>Psyllinae</taxon>
        <taxon>Cacopsylla</taxon>
    </lineage>
</organism>
<keyword evidence="1" id="KW-1133">Transmembrane helix</keyword>
<keyword evidence="1" id="KW-0472">Membrane</keyword>
<keyword evidence="1" id="KW-0812">Transmembrane</keyword>
<name>A0A8D9EGB1_9HEMI</name>
<reference evidence="2" key="1">
    <citation type="submission" date="2021-05" db="EMBL/GenBank/DDBJ databases">
        <authorList>
            <person name="Alioto T."/>
            <person name="Alioto T."/>
            <person name="Gomez Garrido J."/>
        </authorList>
    </citation>
    <scope>NUCLEOTIDE SEQUENCE</scope>
</reference>
<accession>A0A8D9EGB1</accession>
<protein>
    <submittedName>
        <fullName evidence="2">Uncharacterized protein</fullName>
    </submittedName>
</protein>
<feature type="transmembrane region" description="Helical" evidence="1">
    <location>
        <begin position="20"/>
        <end position="41"/>
    </location>
</feature>